<dbReference type="Pfam" id="PF03641">
    <property type="entry name" value="Lysine_decarbox"/>
    <property type="match status" value="1"/>
</dbReference>
<evidence type="ECO:0000256" key="1">
    <source>
        <dbReference type="SAM" id="MobiDB-lite"/>
    </source>
</evidence>
<dbReference type="PANTHER" id="PTHR31223:SF70">
    <property type="entry name" value="LOG FAMILY PROTEIN YJL055W"/>
    <property type="match status" value="1"/>
</dbReference>
<sequence length="248" mass="26531">MADVQSQNKPAVVCVFCGSVSGNNPAHMETARSLAHEFHKNNVQLVYGGGTSGLMGELARTLVKLSGPKAVHGVIPRALVKVEPGYENGSANEDKQPPASSSASTQAAGKTAERIIRDPEVLGESDFGTTTVVPDMHTRKRLMAAKVQEGGPGSGFVALAGGFGTIEEVMEMTTWNQLGIHHLGVVLLNVSGYWDGLLTWVRKAVEDGYISPANGHILVEAKDVADVWPRLVEYKVSNARMKLNWGEE</sequence>
<dbReference type="NCBIfam" id="TIGR00730">
    <property type="entry name" value="Rossman fold protein, TIGR00730 family"/>
    <property type="match status" value="1"/>
</dbReference>
<dbReference type="GO" id="GO:0016799">
    <property type="term" value="F:hydrolase activity, hydrolyzing N-glycosyl compounds"/>
    <property type="evidence" value="ECO:0007669"/>
    <property type="project" value="TreeGrafter"/>
</dbReference>
<keyword evidence="3" id="KW-1185">Reference proteome</keyword>
<dbReference type="GO" id="GO:0005829">
    <property type="term" value="C:cytosol"/>
    <property type="evidence" value="ECO:0007669"/>
    <property type="project" value="TreeGrafter"/>
</dbReference>
<dbReference type="Gene3D" id="3.40.50.450">
    <property type="match status" value="1"/>
</dbReference>
<dbReference type="AlphaFoldDB" id="A0A2J5HPT5"/>
<dbReference type="InterPro" id="IPR031100">
    <property type="entry name" value="LOG_fam"/>
</dbReference>
<organism evidence="2 3">
    <name type="scientific">Aspergillus taichungensis</name>
    <dbReference type="NCBI Taxonomy" id="482145"/>
    <lineage>
        <taxon>Eukaryota</taxon>
        <taxon>Fungi</taxon>
        <taxon>Dikarya</taxon>
        <taxon>Ascomycota</taxon>
        <taxon>Pezizomycotina</taxon>
        <taxon>Eurotiomycetes</taxon>
        <taxon>Eurotiomycetidae</taxon>
        <taxon>Eurotiales</taxon>
        <taxon>Aspergillaceae</taxon>
        <taxon>Aspergillus</taxon>
        <taxon>Aspergillus subgen. Circumdati</taxon>
    </lineage>
</organism>
<dbReference type="FunFam" id="3.40.50.450:FF:000018">
    <property type="entry name" value="Lysine decarboxylase-like protein"/>
    <property type="match status" value="1"/>
</dbReference>
<evidence type="ECO:0000313" key="3">
    <source>
        <dbReference type="Proteomes" id="UP000235023"/>
    </source>
</evidence>
<dbReference type="OrthoDB" id="414463at2759"/>
<proteinExistence type="predicted"/>
<feature type="region of interest" description="Disordered" evidence="1">
    <location>
        <begin position="86"/>
        <end position="115"/>
    </location>
</feature>
<reference evidence="3" key="1">
    <citation type="submission" date="2017-12" db="EMBL/GenBank/DDBJ databases">
        <authorList>
            <consortium name="DOE Joint Genome Institute"/>
            <person name="Mondo S.J."/>
            <person name="Kjaerbolling I."/>
            <person name="Vesth T.C."/>
            <person name="Frisvad J.C."/>
            <person name="Nybo J.L."/>
            <person name="Theobald S."/>
            <person name="Kuo A."/>
            <person name="Bowyer P."/>
            <person name="Matsuda Y."/>
            <person name="Lyhne E.K."/>
            <person name="Kogle M.E."/>
            <person name="Clum A."/>
            <person name="Lipzen A."/>
            <person name="Salamov A."/>
            <person name="Ngan C.Y."/>
            <person name="Daum C."/>
            <person name="Chiniquy J."/>
            <person name="Barry K."/>
            <person name="LaButti K."/>
            <person name="Haridas S."/>
            <person name="Simmons B.A."/>
            <person name="Magnuson J.K."/>
            <person name="Mortensen U.H."/>
            <person name="Larsen T.O."/>
            <person name="Grigoriev I.V."/>
            <person name="Baker S.E."/>
            <person name="Andersen M.R."/>
            <person name="Nordberg H.P."/>
            <person name="Cantor M.N."/>
            <person name="Hua S.X."/>
        </authorList>
    </citation>
    <scope>NUCLEOTIDE SEQUENCE [LARGE SCALE GENOMIC DNA]</scope>
    <source>
        <strain evidence="3">IBT 19404</strain>
    </source>
</reference>
<accession>A0A2J5HPT5</accession>
<dbReference type="EMBL" id="KZ559563">
    <property type="protein sequence ID" value="PLN79252.1"/>
    <property type="molecule type" value="Genomic_DNA"/>
</dbReference>
<dbReference type="SUPFAM" id="SSF102405">
    <property type="entry name" value="MCP/YpsA-like"/>
    <property type="match status" value="1"/>
</dbReference>
<name>A0A2J5HPT5_9EURO</name>
<dbReference type="InterPro" id="IPR005269">
    <property type="entry name" value="LOG"/>
</dbReference>
<protein>
    <submittedName>
        <fullName evidence="2">Lysine decarboxylase-like protein</fullName>
    </submittedName>
</protein>
<dbReference type="Proteomes" id="UP000235023">
    <property type="component" value="Unassembled WGS sequence"/>
</dbReference>
<evidence type="ECO:0000313" key="2">
    <source>
        <dbReference type="EMBL" id="PLN79252.1"/>
    </source>
</evidence>
<dbReference type="GO" id="GO:0009691">
    <property type="term" value="P:cytokinin biosynthetic process"/>
    <property type="evidence" value="ECO:0007669"/>
    <property type="project" value="InterPro"/>
</dbReference>
<dbReference type="PANTHER" id="PTHR31223">
    <property type="entry name" value="LOG FAMILY PROTEIN YJL055W"/>
    <property type="match status" value="1"/>
</dbReference>
<gene>
    <name evidence="2" type="ORF">BDW42DRAFT_195330</name>
</gene>
<feature type="compositionally biased region" description="Low complexity" evidence="1">
    <location>
        <begin position="97"/>
        <end position="110"/>
    </location>
</feature>